<comment type="caution">
    <text evidence="3">The sequence shown here is derived from an EMBL/GenBank/DDBJ whole genome shotgun (WGS) entry which is preliminary data.</text>
</comment>
<keyword evidence="2" id="KW-0812">Transmembrane</keyword>
<dbReference type="Proteomes" id="UP000011509">
    <property type="component" value="Unassembled WGS sequence"/>
</dbReference>
<gene>
    <name evidence="3" type="ORF">C464_04021</name>
</gene>
<feature type="transmembrane region" description="Helical" evidence="2">
    <location>
        <begin position="215"/>
        <end position="234"/>
    </location>
</feature>
<evidence type="ECO:0000313" key="3">
    <source>
        <dbReference type="EMBL" id="ELZ49612.1"/>
    </source>
</evidence>
<proteinExistence type="predicted"/>
<evidence type="ECO:0000313" key="4">
    <source>
        <dbReference type="Proteomes" id="UP000011509"/>
    </source>
</evidence>
<protein>
    <submittedName>
        <fullName evidence="3">Cell surface protein</fullName>
    </submittedName>
</protein>
<reference evidence="3 4" key="1">
    <citation type="journal article" date="2014" name="PLoS Genet.">
        <title>Phylogenetically driven sequencing of extremely halophilic archaea reveals strategies for static and dynamic osmo-response.</title>
        <authorList>
            <person name="Becker E.A."/>
            <person name="Seitzer P.M."/>
            <person name="Tritt A."/>
            <person name="Larsen D."/>
            <person name="Krusor M."/>
            <person name="Yao A.I."/>
            <person name="Wu D."/>
            <person name="Madern D."/>
            <person name="Eisen J.A."/>
            <person name="Darling A.E."/>
            <person name="Facciotti M.T."/>
        </authorList>
    </citation>
    <scope>NUCLEOTIDE SEQUENCE [LARGE SCALE GENOMIC DNA]</scope>
    <source>
        <strain evidence="3 4">DSM 10284</strain>
    </source>
</reference>
<dbReference type="AlphaFoldDB" id="M0ERU3"/>
<feature type="region of interest" description="Disordered" evidence="1">
    <location>
        <begin position="159"/>
        <end position="213"/>
    </location>
</feature>
<sequence>MTRPTRSLSTFTDTRGRTAAVAVALAALALLGATAAGTAAAQTDGPTVVVGDASTTPDGTTTVDVVLTSVPDGLSGYYLELSVEAPETARIQSASYPDRFGLTTEPAIGDDGGSVALEAADVEGAIEPGATDVTLATVTVAGVGAGDAGLAVEPRQFDADDGSAFTPDTRAGTVTVAGDDASSTDDAASAGSDDAGSADGAAADGSGADATSSDLPLSPVLALVAIGLFAAAGARRRG</sequence>
<evidence type="ECO:0000256" key="2">
    <source>
        <dbReference type="SAM" id="Phobius"/>
    </source>
</evidence>
<accession>M0ERU3</accession>
<dbReference type="PATRIC" id="fig|1227466.3.peg.815"/>
<keyword evidence="4" id="KW-1185">Reference proteome</keyword>
<dbReference type="OrthoDB" id="330298at2157"/>
<keyword evidence="2" id="KW-0472">Membrane</keyword>
<evidence type="ECO:0000256" key="1">
    <source>
        <dbReference type="SAM" id="MobiDB-lite"/>
    </source>
</evidence>
<dbReference type="EMBL" id="AOJL01000020">
    <property type="protein sequence ID" value="ELZ49612.1"/>
    <property type="molecule type" value="Genomic_DNA"/>
</dbReference>
<dbReference type="RefSeq" id="WP_006112249.1">
    <property type="nucleotide sequence ID" value="NZ_AOJL01000020.1"/>
</dbReference>
<keyword evidence="2" id="KW-1133">Transmembrane helix</keyword>
<feature type="compositionally biased region" description="Low complexity" evidence="1">
    <location>
        <begin position="177"/>
        <end position="213"/>
    </location>
</feature>
<organism evidence="3 4">
    <name type="scientific">Halorubrum coriense DSM 10284</name>
    <dbReference type="NCBI Taxonomy" id="1227466"/>
    <lineage>
        <taxon>Archaea</taxon>
        <taxon>Methanobacteriati</taxon>
        <taxon>Methanobacteriota</taxon>
        <taxon>Stenosarchaea group</taxon>
        <taxon>Halobacteria</taxon>
        <taxon>Halobacteriales</taxon>
        <taxon>Haloferacaceae</taxon>
        <taxon>Halorubrum</taxon>
    </lineage>
</organism>
<name>M0ERU3_9EURY</name>
<dbReference type="STRING" id="1227466.C464_04021"/>